<evidence type="ECO:0000313" key="6">
    <source>
        <dbReference type="EMBL" id="AWL10846.1"/>
    </source>
</evidence>
<accession>A0A2S2DZN8</accession>
<dbReference type="GO" id="GO:0090729">
    <property type="term" value="F:toxin activity"/>
    <property type="evidence" value="ECO:0007669"/>
    <property type="project" value="UniProtKB-KW"/>
</dbReference>
<keyword evidence="4" id="KW-0843">Virulence</keyword>
<evidence type="ECO:0000256" key="4">
    <source>
        <dbReference type="ARBA" id="ARBA00023026"/>
    </source>
</evidence>
<evidence type="ECO:0000256" key="2">
    <source>
        <dbReference type="ARBA" id="ARBA00022656"/>
    </source>
</evidence>
<dbReference type="EMBL" id="CP029347">
    <property type="protein sequence ID" value="AWL10846.1"/>
    <property type="molecule type" value="Genomic_DNA"/>
</dbReference>
<organism evidence="6 7">
    <name type="scientific">Saliniradius amylolyticus</name>
    <dbReference type="NCBI Taxonomy" id="2183582"/>
    <lineage>
        <taxon>Bacteria</taxon>
        <taxon>Pseudomonadati</taxon>
        <taxon>Pseudomonadota</taxon>
        <taxon>Gammaproteobacteria</taxon>
        <taxon>Alteromonadales</taxon>
        <taxon>Alteromonadaceae</taxon>
        <taxon>Saliniradius</taxon>
    </lineage>
</organism>
<evidence type="ECO:0000256" key="1">
    <source>
        <dbReference type="ARBA" id="ARBA00007819"/>
    </source>
</evidence>
<gene>
    <name evidence="6" type="ORF">HMF8227_00340</name>
</gene>
<dbReference type="GO" id="GO:0030435">
    <property type="term" value="P:sporulation resulting in formation of a cellular spore"/>
    <property type="evidence" value="ECO:0007669"/>
    <property type="project" value="UniProtKB-KW"/>
</dbReference>
<feature type="signal peptide" evidence="5">
    <location>
        <begin position="1"/>
        <end position="25"/>
    </location>
</feature>
<sequence>MNKLGLCLATATTIFTLLNSQQAAASATTDIGVKLAEKVAGLILGDAFESIFGGDDPAATPQEVQHIVDEGFNQAALDQIEVSIGDVFNGINTYNPKSSYPTNKNKIDKIVDDSGTVQNEVRTHMNHNNFVPLLKTYTTAATLRLGFLSERRRYIQEMGQDEIDNLSAADAATKGQEMAAKLAAELQEENNIIATIALEGVTDLANFFYEDFYEKGPGTQGCIYKYPETPWVAPNYVAPNNKDFVGQDRSTVTCRKYGPMGKTGPIGPIPVDVASTTPWQTTDVMPVHQDDLWAFSFKKWENNPGPHKYDYHMMVVKGEDLARYVRNLNSITKYPNWFGDVETQAITWIDIIASNGNDDQLLSSLKKATELGVLHSKLTARYHAKHPSVVAEFEQWFQGKLSSWGFSSDHVPTRISFDPTEFYPTDAPAWLADAMQ</sequence>
<dbReference type="RefSeq" id="WP_109338532.1">
    <property type="nucleotide sequence ID" value="NZ_CP029347.1"/>
</dbReference>
<comment type="similarity">
    <text evidence="1">Belongs to the delta endotoxin family.</text>
</comment>
<dbReference type="AlphaFoldDB" id="A0A2S2DZN8"/>
<keyword evidence="2" id="KW-0800">Toxin</keyword>
<dbReference type="Proteomes" id="UP000245728">
    <property type="component" value="Chromosome"/>
</dbReference>
<reference evidence="6 7" key="1">
    <citation type="submission" date="2018-05" db="EMBL/GenBank/DDBJ databases">
        <title>Salinimonas sp. HMF8227 Genome sequencing and assembly.</title>
        <authorList>
            <person name="Kang H."/>
            <person name="Kang J."/>
            <person name="Cha I."/>
            <person name="Kim H."/>
            <person name="Joh K."/>
        </authorList>
    </citation>
    <scope>NUCLEOTIDE SEQUENCE [LARGE SCALE GENOMIC DNA]</scope>
    <source>
        <strain evidence="6 7">HMF8227</strain>
    </source>
</reference>
<keyword evidence="3" id="KW-0749">Sporulation</keyword>
<proteinExistence type="inferred from homology"/>
<dbReference type="OrthoDB" id="7053257at2"/>
<dbReference type="KEGG" id="salh:HMF8227_00340"/>
<feature type="chain" id="PRO_5015621410" evidence="5">
    <location>
        <begin position="26"/>
        <end position="436"/>
    </location>
</feature>
<keyword evidence="7" id="KW-1185">Reference proteome</keyword>
<name>A0A2S2DZN8_9ALTE</name>
<protein>
    <submittedName>
        <fullName evidence="6">Uncharacterized protein</fullName>
    </submittedName>
</protein>
<keyword evidence="5" id="KW-0732">Signal</keyword>
<evidence type="ECO:0000256" key="5">
    <source>
        <dbReference type="SAM" id="SignalP"/>
    </source>
</evidence>
<dbReference type="InterPro" id="IPR036716">
    <property type="entry name" value="Pest_crys_N_sf"/>
</dbReference>
<dbReference type="Gene3D" id="1.20.190.10">
    <property type="entry name" value="Pesticidal crystal protein, N-terminal domain"/>
    <property type="match status" value="1"/>
</dbReference>
<evidence type="ECO:0000313" key="7">
    <source>
        <dbReference type="Proteomes" id="UP000245728"/>
    </source>
</evidence>
<dbReference type="SUPFAM" id="SSF56849">
    <property type="entry name" value="delta-Endotoxin (insectocide), N-terminal domain"/>
    <property type="match status" value="1"/>
</dbReference>
<evidence type="ECO:0000256" key="3">
    <source>
        <dbReference type="ARBA" id="ARBA00022969"/>
    </source>
</evidence>